<comment type="caution">
    <text evidence="2">The sequence shown here is derived from an EMBL/GenBank/DDBJ whole genome shotgun (WGS) entry which is preliminary data.</text>
</comment>
<name>A0AAN5D7M9_9BILA</name>
<dbReference type="SMART" id="SM00225">
    <property type="entry name" value="BTB"/>
    <property type="match status" value="1"/>
</dbReference>
<evidence type="ECO:0000259" key="1">
    <source>
        <dbReference type="PROSITE" id="PS50097"/>
    </source>
</evidence>
<dbReference type="Gene3D" id="3.30.710.10">
    <property type="entry name" value="Potassium Channel Kv1.1, Chain A"/>
    <property type="match status" value="1"/>
</dbReference>
<dbReference type="Proteomes" id="UP001328107">
    <property type="component" value="Unassembled WGS sequence"/>
</dbReference>
<proteinExistence type="predicted"/>
<organism evidence="2 3">
    <name type="scientific">Pristionchus mayeri</name>
    <dbReference type="NCBI Taxonomy" id="1317129"/>
    <lineage>
        <taxon>Eukaryota</taxon>
        <taxon>Metazoa</taxon>
        <taxon>Ecdysozoa</taxon>
        <taxon>Nematoda</taxon>
        <taxon>Chromadorea</taxon>
        <taxon>Rhabditida</taxon>
        <taxon>Rhabditina</taxon>
        <taxon>Diplogasteromorpha</taxon>
        <taxon>Diplogasteroidea</taxon>
        <taxon>Neodiplogasteridae</taxon>
        <taxon>Pristionchus</taxon>
    </lineage>
</organism>
<dbReference type="InterPro" id="IPR011333">
    <property type="entry name" value="SKP1/BTB/POZ_sf"/>
</dbReference>
<dbReference type="PANTHER" id="PTHR22744:SF17">
    <property type="entry name" value="BTB DOMAIN-CONTAINING PROTEIN"/>
    <property type="match status" value="1"/>
</dbReference>
<feature type="non-terminal residue" evidence="2">
    <location>
        <position position="212"/>
    </location>
</feature>
<dbReference type="SUPFAM" id="SSF54695">
    <property type="entry name" value="POZ domain"/>
    <property type="match status" value="1"/>
</dbReference>
<dbReference type="AlphaFoldDB" id="A0AAN5D7M9"/>
<feature type="non-terminal residue" evidence="2">
    <location>
        <position position="1"/>
    </location>
</feature>
<evidence type="ECO:0000313" key="3">
    <source>
        <dbReference type="Proteomes" id="UP001328107"/>
    </source>
</evidence>
<dbReference type="Pfam" id="PF00651">
    <property type="entry name" value="BTB"/>
    <property type="match status" value="1"/>
</dbReference>
<dbReference type="EMBL" id="BTRK01000006">
    <property type="protein sequence ID" value="GMR57919.1"/>
    <property type="molecule type" value="Genomic_DNA"/>
</dbReference>
<dbReference type="PANTHER" id="PTHR22744">
    <property type="entry name" value="HELIX LOOP HELIX PROTEIN 21-RELATED"/>
    <property type="match status" value="1"/>
</dbReference>
<reference evidence="3" key="1">
    <citation type="submission" date="2022-10" db="EMBL/GenBank/DDBJ databases">
        <title>Genome assembly of Pristionchus species.</title>
        <authorList>
            <person name="Yoshida K."/>
            <person name="Sommer R.J."/>
        </authorList>
    </citation>
    <scope>NUCLEOTIDE SEQUENCE [LARGE SCALE GENOMIC DNA]</scope>
    <source>
        <strain evidence="3">RS5460</strain>
    </source>
</reference>
<sequence>TVCLKNISGSDQVNVQTTVGVLDVDHYRSHTFNNSLCEYFVLYKRDREEFGMRRKHSTTDYSTTTTVQYRLTIGVQPICESPEDDERSVSVIVQEKEFRVNASYLAQWSDYFRAYFNADMKEKREGRYPVKDKNISADDFEELLMVILPSDRPITVHNYKMLLRLSSRFEMPQLTRRIERFLLDFERNGLTRAAVFRLAADKYDLPLVQAVS</sequence>
<evidence type="ECO:0000313" key="2">
    <source>
        <dbReference type="EMBL" id="GMR57919.1"/>
    </source>
</evidence>
<keyword evidence="3" id="KW-1185">Reference proteome</keyword>
<accession>A0AAN5D7M9</accession>
<dbReference type="CDD" id="cd18186">
    <property type="entry name" value="BTB_POZ_ZBTB_KLHL-like"/>
    <property type="match status" value="1"/>
</dbReference>
<dbReference type="InterPro" id="IPR000210">
    <property type="entry name" value="BTB/POZ_dom"/>
</dbReference>
<feature type="domain" description="BTB" evidence="1">
    <location>
        <begin position="87"/>
        <end position="156"/>
    </location>
</feature>
<dbReference type="PROSITE" id="PS50097">
    <property type="entry name" value="BTB"/>
    <property type="match status" value="1"/>
</dbReference>
<gene>
    <name evidence="2" type="ORF">PMAYCL1PPCAC_28114</name>
</gene>
<protein>
    <recommendedName>
        <fullName evidence="1">BTB domain-containing protein</fullName>
    </recommendedName>
</protein>